<evidence type="ECO:0000256" key="3">
    <source>
        <dbReference type="ARBA" id="ARBA00022679"/>
    </source>
</evidence>
<comment type="similarity">
    <text evidence="2">Belongs to the class-V pyridoxal-phosphate-dependent aminotransferase family. NifS/IscS subfamily.</text>
</comment>
<evidence type="ECO:0000256" key="8">
    <source>
        <dbReference type="ARBA" id="ARBA00050776"/>
    </source>
</evidence>
<keyword evidence="6" id="KW-0408">Iron</keyword>
<reference evidence="10" key="1">
    <citation type="submission" date="2022-11" db="EMBL/GenBank/DDBJ databases">
        <title>Nonomuraea corallina sp. nov., a new species of the genus Nonomuraea isolated from sea side sediment in Thai sea.</title>
        <authorList>
            <person name="Ngamcharungchit C."/>
            <person name="Matsumoto A."/>
            <person name="Suriyachadkun C."/>
            <person name="Panbangred W."/>
            <person name="Inahashi Y."/>
            <person name="Intra B."/>
        </authorList>
    </citation>
    <scope>NUCLEOTIDE SEQUENCE</scope>
    <source>
        <strain evidence="10">MCN248</strain>
    </source>
</reference>
<dbReference type="InterPro" id="IPR015422">
    <property type="entry name" value="PyrdxlP-dep_Trfase_small"/>
</dbReference>
<evidence type="ECO:0000256" key="7">
    <source>
        <dbReference type="ARBA" id="ARBA00023014"/>
    </source>
</evidence>
<evidence type="ECO:0000256" key="1">
    <source>
        <dbReference type="ARBA" id="ARBA00001933"/>
    </source>
</evidence>
<dbReference type="InterPro" id="IPR000192">
    <property type="entry name" value="Aminotrans_V_dom"/>
</dbReference>
<evidence type="ECO:0000256" key="4">
    <source>
        <dbReference type="ARBA" id="ARBA00022723"/>
    </source>
</evidence>
<keyword evidence="5" id="KW-0663">Pyridoxal phosphate</keyword>
<gene>
    <name evidence="10" type="ORF">OUY22_18485</name>
</gene>
<organism evidence="10 11">
    <name type="scientific">Nonomuraea corallina</name>
    <dbReference type="NCBI Taxonomy" id="2989783"/>
    <lineage>
        <taxon>Bacteria</taxon>
        <taxon>Bacillati</taxon>
        <taxon>Actinomycetota</taxon>
        <taxon>Actinomycetes</taxon>
        <taxon>Streptosporangiales</taxon>
        <taxon>Streptosporangiaceae</taxon>
        <taxon>Nonomuraea</taxon>
    </lineage>
</organism>
<dbReference type="Gene3D" id="3.40.640.10">
    <property type="entry name" value="Type I PLP-dependent aspartate aminotransferase-like (Major domain)"/>
    <property type="match status" value="1"/>
</dbReference>
<evidence type="ECO:0000256" key="2">
    <source>
        <dbReference type="ARBA" id="ARBA00006490"/>
    </source>
</evidence>
<evidence type="ECO:0000259" key="9">
    <source>
        <dbReference type="Pfam" id="PF00266"/>
    </source>
</evidence>
<evidence type="ECO:0000313" key="10">
    <source>
        <dbReference type="EMBL" id="MDA0635414.1"/>
    </source>
</evidence>
<dbReference type="InterPro" id="IPR016454">
    <property type="entry name" value="Cysteine_dSase"/>
</dbReference>
<dbReference type="RefSeq" id="WP_270156255.1">
    <property type="nucleotide sequence ID" value="NZ_JAPNNL010000069.1"/>
</dbReference>
<keyword evidence="4" id="KW-0479">Metal-binding</keyword>
<dbReference type="PANTHER" id="PTHR11601:SF34">
    <property type="entry name" value="CYSTEINE DESULFURASE"/>
    <property type="match status" value="1"/>
</dbReference>
<dbReference type="PIRSF" id="PIRSF005572">
    <property type="entry name" value="NifS"/>
    <property type="match status" value="1"/>
</dbReference>
<accession>A0ABT4SDZ4</accession>
<dbReference type="Gene3D" id="3.90.1150.10">
    <property type="entry name" value="Aspartate Aminotransferase, domain 1"/>
    <property type="match status" value="1"/>
</dbReference>
<evidence type="ECO:0000256" key="6">
    <source>
        <dbReference type="ARBA" id="ARBA00023004"/>
    </source>
</evidence>
<dbReference type="InterPro" id="IPR015424">
    <property type="entry name" value="PyrdxlP-dep_Trfase"/>
</dbReference>
<proteinExistence type="inferred from homology"/>
<protein>
    <submittedName>
        <fullName evidence="10">Cysteine desulfurase family protein</fullName>
    </submittedName>
</protein>
<comment type="cofactor">
    <cofactor evidence="1">
        <name>pyridoxal 5'-phosphate</name>
        <dbReference type="ChEBI" id="CHEBI:597326"/>
    </cofactor>
</comment>
<evidence type="ECO:0000256" key="5">
    <source>
        <dbReference type="ARBA" id="ARBA00022898"/>
    </source>
</evidence>
<evidence type="ECO:0000313" key="11">
    <source>
        <dbReference type="Proteomes" id="UP001144036"/>
    </source>
</evidence>
<sequence>MAYFDAASTEPLHPQAREALLAAIDVGWADPARLYNQARRAHLLLEQARTEVAEALGARPDEVTFTSSGTQAVHLGLLGTLQGRRRAGRHLVTSAVEHSSVLHTARLHERDGGSAEIVGVDRLGRVDLAAFSEAVSRPGTALACLQTANHEVGTLQPVAEAAAACRRHGVPLLVDAAQTAGRMPVPEGWSVLTASAHKWGGPPGVGVLAVRKGTRFRSFLPEDEREHRRVPGFENVPAIVAAAAALRAMTADAVRERSRLSALVARIRETVPKVVPDVEVIGDPDGRAPHIVTFSCLYVDGEALLTELDKAGFAVSSGSSCTASTLRPSHVLEAMGVLTHGNVRVSLPRGASAAEVDRFLAVLPELVARIRQDAGVA</sequence>
<comment type="caution">
    <text evidence="10">The sequence shown here is derived from an EMBL/GenBank/DDBJ whole genome shotgun (WGS) entry which is preliminary data.</text>
</comment>
<dbReference type="Pfam" id="PF00266">
    <property type="entry name" value="Aminotran_5"/>
    <property type="match status" value="1"/>
</dbReference>
<dbReference type="Proteomes" id="UP001144036">
    <property type="component" value="Unassembled WGS sequence"/>
</dbReference>
<keyword evidence="7" id="KW-0411">Iron-sulfur</keyword>
<keyword evidence="11" id="KW-1185">Reference proteome</keyword>
<keyword evidence="3" id="KW-0808">Transferase</keyword>
<dbReference type="EMBL" id="JAPNNL010000069">
    <property type="protein sequence ID" value="MDA0635414.1"/>
    <property type="molecule type" value="Genomic_DNA"/>
</dbReference>
<dbReference type="InterPro" id="IPR015421">
    <property type="entry name" value="PyrdxlP-dep_Trfase_major"/>
</dbReference>
<dbReference type="PANTHER" id="PTHR11601">
    <property type="entry name" value="CYSTEINE DESULFURYLASE FAMILY MEMBER"/>
    <property type="match status" value="1"/>
</dbReference>
<name>A0ABT4SDZ4_9ACTN</name>
<dbReference type="SUPFAM" id="SSF53383">
    <property type="entry name" value="PLP-dependent transferases"/>
    <property type="match status" value="1"/>
</dbReference>
<comment type="catalytic activity">
    <reaction evidence="8">
        <text>(sulfur carrier)-H + L-cysteine = (sulfur carrier)-SH + L-alanine</text>
        <dbReference type="Rhea" id="RHEA:43892"/>
        <dbReference type="Rhea" id="RHEA-COMP:14737"/>
        <dbReference type="Rhea" id="RHEA-COMP:14739"/>
        <dbReference type="ChEBI" id="CHEBI:29917"/>
        <dbReference type="ChEBI" id="CHEBI:35235"/>
        <dbReference type="ChEBI" id="CHEBI:57972"/>
        <dbReference type="ChEBI" id="CHEBI:64428"/>
        <dbReference type="EC" id="2.8.1.7"/>
    </reaction>
</comment>
<feature type="domain" description="Aminotransferase class V" evidence="9">
    <location>
        <begin position="3"/>
        <end position="359"/>
    </location>
</feature>